<sequence>MGTFVKSCTQSVLKLVNSVSGLVGTGMILYSLWMLRVWYKEVNSFWAAGPDSTPPWFIYTFLGLGVSLCTITCFGHIAAETANGCCLSCYMVFVFLLVLLEAAATADVFLNRDWEDDFPEDPTGRFNEFKNFVKSNLEMCKWIAIVFVSAQASSIFLAVVLRALSPFRGNYYDSDEDYIPSRLPLLRNQVQHTAPYLGEPHPSPKNDSWNVNR</sequence>
<keyword evidence="4 5" id="KW-0472">Membrane</keyword>
<evidence type="ECO:0000313" key="7">
    <source>
        <dbReference type="Proteomes" id="UP000236161"/>
    </source>
</evidence>
<proteinExistence type="predicted"/>
<evidence type="ECO:0000256" key="1">
    <source>
        <dbReference type="ARBA" id="ARBA00004141"/>
    </source>
</evidence>
<dbReference type="GO" id="GO:0016020">
    <property type="term" value="C:membrane"/>
    <property type="evidence" value="ECO:0007669"/>
    <property type="project" value="UniProtKB-SubCell"/>
</dbReference>
<feature type="transmembrane region" description="Helical" evidence="5">
    <location>
        <begin position="142"/>
        <end position="164"/>
    </location>
</feature>
<name>A0A2I0AVN5_9ASPA</name>
<dbReference type="EMBL" id="KZ451947">
    <property type="protein sequence ID" value="PKA59603.1"/>
    <property type="molecule type" value="Genomic_DNA"/>
</dbReference>
<protein>
    <submittedName>
        <fullName evidence="6">Tetraspanin-19</fullName>
    </submittedName>
</protein>
<keyword evidence="3 5" id="KW-1133">Transmembrane helix</keyword>
<reference evidence="6 7" key="1">
    <citation type="journal article" date="2017" name="Nature">
        <title>The Apostasia genome and the evolution of orchids.</title>
        <authorList>
            <person name="Zhang G.Q."/>
            <person name="Liu K.W."/>
            <person name="Li Z."/>
            <person name="Lohaus R."/>
            <person name="Hsiao Y.Y."/>
            <person name="Niu S.C."/>
            <person name="Wang J.Y."/>
            <person name="Lin Y.C."/>
            <person name="Xu Q."/>
            <person name="Chen L.J."/>
            <person name="Yoshida K."/>
            <person name="Fujiwara S."/>
            <person name="Wang Z.W."/>
            <person name="Zhang Y.Q."/>
            <person name="Mitsuda N."/>
            <person name="Wang M."/>
            <person name="Liu G.H."/>
            <person name="Pecoraro L."/>
            <person name="Huang H.X."/>
            <person name="Xiao X.J."/>
            <person name="Lin M."/>
            <person name="Wu X.Y."/>
            <person name="Wu W.L."/>
            <person name="Chen Y.Y."/>
            <person name="Chang S.B."/>
            <person name="Sakamoto S."/>
            <person name="Ohme-Takagi M."/>
            <person name="Yagi M."/>
            <person name="Zeng S.J."/>
            <person name="Shen C.Y."/>
            <person name="Yeh C.M."/>
            <person name="Luo Y.B."/>
            <person name="Tsai W.C."/>
            <person name="Van de Peer Y."/>
            <person name="Liu Z.J."/>
        </authorList>
    </citation>
    <scope>NUCLEOTIDE SEQUENCE [LARGE SCALE GENOMIC DNA]</scope>
    <source>
        <strain evidence="7">cv. Shenzhen</strain>
        <tissue evidence="6">Stem</tissue>
    </source>
</reference>
<feature type="transmembrane region" description="Helical" evidence="5">
    <location>
        <begin position="90"/>
        <end position="110"/>
    </location>
</feature>
<feature type="transmembrane region" description="Helical" evidence="5">
    <location>
        <begin position="56"/>
        <end position="78"/>
    </location>
</feature>
<dbReference type="InterPro" id="IPR018499">
    <property type="entry name" value="Tetraspanin/Peripherin"/>
</dbReference>
<evidence type="ECO:0000313" key="6">
    <source>
        <dbReference type="EMBL" id="PKA59603.1"/>
    </source>
</evidence>
<feature type="transmembrane region" description="Helical" evidence="5">
    <location>
        <begin position="12"/>
        <end position="36"/>
    </location>
</feature>
<organism evidence="6 7">
    <name type="scientific">Apostasia shenzhenica</name>
    <dbReference type="NCBI Taxonomy" id="1088818"/>
    <lineage>
        <taxon>Eukaryota</taxon>
        <taxon>Viridiplantae</taxon>
        <taxon>Streptophyta</taxon>
        <taxon>Embryophyta</taxon>
        <taxon>Tracheophyta</taxon>
        <taxon>Spermatophyta</taxon>
        <taxon>Magnoliopsida</taxon>
        <taxon>Liliopsida</taxon>
        <taxon>Asparagales</taxon>
        <taxon>Orchidaceae</taxon>
        <taxon>Apostasioideae</taxon>
        <taxon>Apostasia</taxon>
    </lineage>
</organism>
<keyword evidence="2 5" id="KW-0812">Transmembrane</keyword>
<dbReference type="OrthoDB" id="1542002at2759"/>
<dbReference type="Pfam" id="PF00335">
    <property type="entry name" value="Tetraspanin"/>
    <property type="match status" value="1"/>
</dbReference>
<comment type="subcellular location">
    <subcellularLocation>
        <location evidence="1">Membrane</location>
        <topology evidence="1">Multi-pass membrane protein</topology>
    </subcellularLocation>
</comment>
<evidence type="ECO:0000256" key="5">
    <source>
        <dbReference type="SAM" id="Phobius"/>
    </source>
</evidence>
<dbReference type="Proteomes" id="UP000236161">
    <property type="component" value="Unassembled WGS sequence"/>
</dbReference>
<accession>A0A2I0AVN5</accession>
<evidence type="ECO:0000256" key="2">
    <source>
        <dbReference type="ARBA" id="ARBA00022692"/>
    </source>
</evidence>
<dbReference type="AlphaFoldDB" id="A0A2I0AVN5"/>
<evidence type="ECO:0000256" key="4">
    <source>
        <dbReference type="ARBA" id="ARBA00023136"/>
    </source>
</evidence>
<keyword evidence="7" id="KW-1185">Reference proteome</keyword>
<gene>
    <name evidence="6" type="ORF">AXF42_Ash018070</name>
</gene>
<evidence type="ECO:0000256" key="3">
    <source>
        <dbReference type="ARBA" id="ARBA00022989"/>
    </source>
</evidence>